<dbReference type="VEuPathDB" id="VectorBase:AALB005752"/>
<dbReference type="PANTHER" id="PTHR11407">
    <property type="entry name" value="LYSOZYME C"/>
    <property type="match status" value="1"/>
</dbReference>
<dbReference type="PRINTS" id="PR00135">
    <property type="entry name" value="LYZLACT"/>
</dbReference>
<dbReference type="STRING" id="7167.A0A182FGV9"/>
<evidence type="ECO:0000256" key="6">
    <source>
        <dbReference type="ARBA" id="ARBA00023295"/>
    </source>
</evidence>
<name>A0A182FGV9_ANOAL</name>
<protein>
    <recommendedName>
        <fullName evidence="3">lysozyme</fullName>
        <ecNumber evidence="3">3.2.1.17</ecNumber>
    </recommendedName>
</protein>
<dbReference type="SMART" id="SM00263">
    <property type="entry name" value="LYZ1"/>
    <property type="match status" value="2"/>
</dbReference>
<dbReference type="GO" id="GO:0042742">
    <property type="term" value="P:defense response to bacterium"/>
    <property type="evidence" value="ECO:0007669"/>
    <property type="project" value="UniProtKB-KW"/>
</dbReference>
<dbReference type="InterPro" id="IPR019799">
    <property type="entry name" value="Glyco_hydro_22_CS"/>
</dbReference>
<evidence type="ECO:0000313" key="9">
    <source>
        <dbReference type="EnsemblMetazoa" id="AALB005752-PA"/>
    </source>
</evidence>
<dbReference type="GO" id="GO:0031640">
    <property type="term" value="P:killing of cells of another organism"/>
    <property type="evidence" value="ECO:0007669"/>
    <property type="project" value="UniProtKB-KW"/>
</dbReference>
<dbReference type="Pfam" id="PF00062">
    <property type="entry name" value="Lys"/>
    <property type="match status" value="2"/>
</dbReference>
<keyword evidence="6" id="KW-0378">Hydrolase</keyword>
<keyword evidence="6" id="KW-0326">Glycosidase</keyword>
<keyword evidence="10" id="KW-1185">Reference proteome</keyword>
<evidence type="ECO:0000256" key="2">
    <source>
        <dbReference type="ARBA" id="ARBA00010859"/>
    </source>
</evidence>
<dbReference type="Gene3D" id="1.10.530.10">
    <property type="match status" value="2"/>
</dbReference>
<dbReference type="EC" id="3.2.1.17" evidence="3"/>
<evidence type="ECO:0000256" key="4">
    <source>
        <dbReference type="ARBA" id="ARBA00022638"/>
    </source>
</evidence>
<keyword evidence="4" id="KW-0081">Bacteriolytic enzyme</keyword>
<dbReference type="VEuPathDB" id="VectorBase:AALB20_033042"/>
<evidence type="ECO:0000256" key="3">
    <source>
        <dbReference type="ARBA" id="ARBA00012732"/>
    </source>
</evidence>
<evidence type="ECO:0000256" key="5">
    <source>
        <dbReference type="ARBA" id="ARBA00023157"/>
    </source>
</evidence>
<evidence type="ECO:0000256" key="1">
    <source>
        <dbReference type="ARBA" id="ARBA00000632"/>
    </source>
</evidence>
<keyword evidence="4" id="KW-0929">Antimicrobial</keyword>
<comment type="similarity">
    <text evidence="2 7">Belongs to the glycosyl hydrolase 22 family.</text>
</comment>
<dbReference type="GO" id="GO:0003796">
    <property type="term" value="F:lysozyme activity"/>
    <property type="evidence" value="ECO:0007669"/>
    <property type="project" value="UniProtKB-EC"/>
</dbReference>
<reference evidence="9 10" key="1">
    <citation type="journal article" date="2017" name="G3 (Bethesda)">
        <title>The Physical Genome Mapping of Anopheles albimanus Corrected Scaffold Misassemblies and Identified Interarm Rearrangements in Genus Anopheles.</title>
        <authorList>
            <person name="Artemov G.N."/>
            <person name="Peery A.N."/>
            <person name="Jiang X."/>
            <person name="Tu Z."/>
            <person name="Stegniy V.N."/>
            <person name="Sharakhova M.V."/>
            <person name="Sharakhov I.V."/>
        </authorList>
    </citation>
    <scope>NUCLEOTIDE SEQUENCE [LARGE SCALE GENOMIC DNA]</scope>
    <source>
        <strain evidence="9 10">ALBI9_A</strain>
    </source>
</reference>
<dbReference type="InterPro" id="IPR023346">
    <property type="entry name" value="Lysozyme-like_dom_sf"/>
</dbReference>
<dbReference type="InterPro" id="IPR000974">
    <property type="entry name" value="Glyco_hydro_22_lys"/>
</dbReference>
<evidence type="ECO:0000259" key="8">
    <source>
        <dbReference type="PROSITE" id="PS00128"/>
    </source>
</evidence>
<feature type="domain" description="Glycosyl hydrolases family 22 (GH22)" evidence="8">
    <location>
        <begin position="91"/>
        <end position="109"/>
    </location>
</feature>
<dbReference type="PROSITE" id="PS00128">
    <property type="entry name" value="GLYCOSYL_HYDROL_F22_1"/>
    <property type="match status" value="1"/>
</dbReference>
<dbReference type="PROSITE" id="PS51348">
    <property type="entry name" value="GLYCOSYL_HYDROL_F22_2"/>
    <property type="match status" value="2"/>
</dbReference>
<proteinExistence type="inferred from homology"/>
<evidence type="ECO:0000256" key="7">
    <source>
        <dbReference type="RuleBase" id="RU004440"/>
    </source>
</evidence>
<sequence length="271" mass="30021">MTTRWISCILILLALCSVTSGKVYQKCPLARALDSLQISSRSFISNWVCLINAESGADTSKKTVINDQRSCYGIFQISKPWCSEGRKGGDCNMQCEDFLNDDLTDDVECAKIIFNRGGGFAAWKGWRCVQAVSLTAVLLMLLCCAAPGYGKIYSKCELAKQLTANGISRTYQGHWICLAMHESGLNSTKVVALPNLSSNYGIFQINSKDWCREGRKGGKCNMKYLATDDVTRAIQCSKIIQQQKGFNEWVLWQKKCKGKDLPDISNCNATG</sequence>
<dbReference type="PRINTS" id="PR00137">
    <property type="entry name" value="LYSOZYME"/>
</dbReference>
<dbReference type="SUPFAM" id="SSF53955">
    <property type="entry name" value="Lysozyme-like"/>
    <property type="match status" value="2"/>
</dbReference>
<accession>A0A182FGV9</accession>
<dbReference type="FunFam" id="1.10.530.10:FF:000001">
    <property type="entry name" value="Lysozyme C"/>
    <property type="match status" value="1"/>
</dbReference>
<keyword evidence="5" id="KW-1015">Disulfide bond</keyword>
<dbReference type="AlphaFoldDB" id="A0A182FGV9"/>
<dbReference type="CDD" id="cd16899">
    <property type="entry name" value="LYZ_C_invert"/>
    <property type="match status" value="2"/>
</dbReference>
<dbReference type="PANTHER" id="PTHR11407:SF63">
    <property type="entry name" value="LYSOZYME C"/>
    <property type="match status" value="1"/>
</dbReference>
<dbReference type="Proteomes" id="UP000069272">
    <property type="component" value="Chromosome 3L"/>
</dbReference>
<reference evidence="9" key="2">
    <citation type="submission" date="2022-08" db="UniProtKB">
        <authorList>
            <consortium name="EnsemblMetazoa"/>
        </authorList>
    </citation>
    <scope>IDENTIFICATION</scope>
    <source>
        <strain evidence="9">STECLA/ALBI9_A</strain>
    </source>
</reference>
<evidence type="ECO:0000313" key="10">
    <source>
        <dbReference type="Proteomes" id="UP000069272"/>
    </source>
</evidence>
<dbReference type="InterPro" id="IPR001916">
    <property type="entry name" value="Glyco_hydro_22"/>
</dbReference>
<dbReference type="EnsemblMetazoa" id="AALB005752-RA">
    <property type="protein sequence ID" value="AALB005752-PA"/>
    <property type="gene ID" value="AALB005752"/>
</dbReference>
<comment type="catalytic activity">
    <reaction evidence="1">
        <text>Hydrolysis of (1-&gt;4)-beta-linkages between N-acetylmuramic acid and N-acetyl-D-glucosamine residues in a peptidoglycan and between N-acetyl-D-glucosamine residues in chitodextrins.</text>
        <dbReference type="EC" id="3.2.1.17"/>
    </reaction>
</comment>
<organism evidence="9 10">
    <name type="scientific">Anopheles albimanus</name>
    <name type="common">New world malaria mosquito</name>
    <dbReference type="NCBI Taxonomy" id="7167"/>
    <lineage>
        <taxon>Eukaryota</taxon>
        <taxon>Metazoa</taxon>
        <taxon>Ecdysozoa</taxon>
        <taxon>Arthropoda</taxon>
        <taxon>Hexapoda</taxon>
        <taxon>Insecta</taxon>
        <taxon>Pterygota</taxon>
        <taxon>Neoptera</taxon>
        <taxon>Endopterygota</taxon>
        <taxon>Diptera</taxon>
        <taxon>Nematocera</taxon>
        <taxon>Culicoidea</taxon>
        <taxon>Culicidae</taxon>
        <taxon>Anophelinae</taxon>
        <taxon>Anopheles</taxon>
    </lineage>
</organism>